<evidence type="ECO:0000313" key="7">
    <source>
        <dbReference type="Proteomes" id="UP000252107"/>
    </source>
</evidence>
<dbReference type="InterPro" id="IPR027417">
    <property type="entry name" value="P-loop_NTPase"/>
</dbReference>
<dbReference type="SMART" id="SM00320">
    <property type="entry name" value="WD40"/>
    <property type="match status" value="14"/>
</dbReference>
<reference evidence="6" key="1">
    <citation type="submission" date="2016-04" db="EMBL/GenBank/DDBJ databases">
        <authorList>
            <person name="Tabuchi Yagui T.R."/>
        </authorList>
    </citation>
    <scope>NUCLEOTIDE SEQUENCE [LARGE SCALE GENOMIC DNA]</scope>
    <source>
        <strain evidence="6">NIES-26</strain>
    </source>
</reference>
<dbReference type="Gene3D" id="3.40.50.1460">
    <property type="match status" value="1"/>
</dbReference>
<feature type="repeat" description="WD" evidence="3">
    <location>
        <begin position="1144"/>
        <end position="1185"/>
    </location>
</feature>
<evidence type="ECO:0000313" key="6">
    <source>
        <dbReference type="EMBL" id="RCJ37936.1"/>
    </source>
</evidence>
<dbReference type="Pfam" id="PF00400">
    <property type="entry name" value="WD40"/>
    <property type="match status" value="14"/>
</dbReference>
<dbReference type="PANTHER" id="PTHR44129">
    <property type="entry name" value="WD REPEAT-CONTAINING PROTEIN POP1"/>
    <property type="match status" value="1"/>
</dbReference>
<dbReference type="Pfam" id="PF00656">
    <property type="entry name" value="Peptidase_C14"/>
    <property type="match status" value="1"/>
</dbReference>
<feature type="repeat" description="WD" evidence="3">
    <location>
        <begin position="931"/>
        <end position="965"/>
    </location>
</feature>
<keyword evidence="1 3" id="KW-0853">WD repeat</keyword>
<keyword evidence="2" id="KW-0677">Repeat</keyword>
<feature type="repeat" description="WD" evidence="3">
    <location>
        <begin position="1267"/>
        <end position="1308"/>
    </location>
</feature>
<protein>
    <submittedName>
        <fullName evidence="6">Uncharacterized protein</fullName>
    </submittedName>
</protein>
<feature type="repeat" description="WD" evidence="3">
    <location>
        <begin position="972"/>
        <end position="1006"/>
    </location>
</feature>
<dbReference type="PRINTS" id="PR00320">
    <property type="entry name" value="GPROTEINBRPT"/>
</dbReference>
<dbReference type="GO" id="GO:0004197">
    <property type="term" value="F:cysteine-type endopeptidase activity"/>
    <property type="evidence" value="ECO:0007669"/>
    <property type="project" value="InterPro"/>
</dbReference>
<evidence type="ECO:0000256" key="1">
    <source>
        <dbReference type="ARBA" id="ARBA00022574"/>
    </source>
</evidence>
<dbReference type="InterPro" id="IPR020472">
    <property type="entry name" value="WD40_PAC1"/>
</dbReference>
<evidence type="ECO:0000259" key="5">
    <source>
        <dbReference type="Pfam" id="PF20703"/>
    </source>
</evidence>
<feature type="repeat" description="WD" evidence="3">
    <location>
        <begin position="1061"/>
        <end position="1095"/>
    </location>
</feature>
<dbReference type="InterPro" id="IPR015943">
    <property type="entry name" value="WD40/YVTN_repeat-like_dom_sf"/>
</dbReference>
<dbReference type="EMBL" id="LXQD01000109">
    <property type="protein sequence ID" value="RCJ37936.1"/>
    <property type="molecule type" value="Genomic_DNA"/>
</dbReference>
<proteinExistence type="predicted"/>
<dbReference type="InterPro" id="IPR050349">
    <property type="entry name" value="WD_LIS1/nudF_dynein_reg"/>
</dbReference>
<feature type="repeat" description="WD" evidence="3">
    <location>
        <begin position="1103"/>
        <end position="1144"/>
    </location>
</feature>
<dbReference type="InterPro" id="IPR001680">
    <property type="entry name" value="WD40_rpt"/>
</dbReference>
<evidence type="ECO:0000256" key="2">
    <source>
        <dbReference type="ARBA" id="ARBA00022737"/>
    </source>
</evidence>
<evidence type="ECO:0000256" key="3">
    <source>
        <dbReference type="PROSITE-ProRule" id="PRU00221"/>
    </source>
</evidence>
<feature type="repeat" description="WD" evidence="3">
    <location>
        <begin position="1442"/>
        <end position="1476"/>
    </location>
</feature>
<dbReference type="SUPFAM" id="SSF52540">
    <property type="entry name" value="P-loop containing nucleoside triphosphate hydrolases"/>
    <property type="match status" value="1"/>
</dbReference>
<dbReference type="InterPro" id="IPR019775">
    <property type="entry name" value="WD40_repeat_CS"/>
</dbReference>
<dbReference type="InterPro" id="IPR011600">
    <property type="entry name" value="Pept_C14_caspase"/>
</dbReference>
<name>A0A367RMZ1_9NOSO</name>
<sequence>MSEFSRNLAFVIGINNYSNGISSLQNAVNDAKKLVEVLRGQHQYNVWVCLDEVATLRNLYELLETTLPEQVKPDDRLLFYFAGHGIALNGEDGPEGYLIPQDAKLGDVQTYLPMTRLQVALEKLPCRHFLGILDCCFAGAFRWSSTRDFSTVPEVIYQERYDRFITDPAWQIITSAAYDQKALDAFAINTERGRGTHSPFAAALLEALAGAADVYPPATNKGQPTGDGVITATELYLYLRDRVEPATVGHRQRQTPGIWPLKKHDKGEYIFLTPGHVLNLPPAPPLDESQNPYRGLESFEESQSDLFFGRQALTKKLHNFVRTQPLTVVLGASGTGKSSLVKAGLIPYLKQFNQQQWHILATIRPGESPLKTLNYTLVQANLAKLNNQEVDIISANIAAWSQQNPNAKLVLVIDQFEEIITLCRDEQEREKFLNLLAQLVAKSANYLRLLLTLRLDFESQFQNTALKQYWKNARFIVPQMTRIELRQAIEEPASKRVMYFRSDDPQSPLVDRLIDEVADMPGALPLLSFTLSELYLKYLKRQQIAQINGETIDRAITEADYQELGGVAQSLTQRADSEYEQLVQLDSAYAETIRHVMLRMVAVGGGEFARRRVPLSELEYPPAENQRVKEIIRRFTDARLLVEGQDTEGNPYVEPAHDALVRGWQKLLAWKQDEEENLILQRRLTPAAFEWQSVKDQEQPSGLQAKVETVIDWLDSKLYTAENLINKINTLAWQLWRQRQNQQASSREKPVQFLWDTNPYLDVLNREFQANYNWFNEVEAEFVQQSVLQKRRNISWRWRIAIAVILGLSGLTIAALINQRSAKIGETSASRETAEAKLQERGLDALVYSLRAGNSLQYPLLQLFRPSEQLQNQVRGTLQEAVYSVRERIRMERHKGTVRSFLSPDNQLLASAGDDDTIRLWDLKGRLVKEWQAQQGFVHNLAFSPNGQLIATAGDNDTVRLWDLKGNLVKEWQAQQGLVKNLSFSSNGQLLATGGKNCTVRLWDLQGNPIGQPFGKIVPQQEEKLVWGVAFSPDDKIIASTGDDGLIHLWNPQGKLLKEWKGNQGNNISSIKFSPDGQRLVTGGEDSTVRIWNLQGKPLAKPFTGHQGRIWDVGFSHNGKQVASAAGDGTVRVWDLKGNELDKFIGHQGPVRSVSISKDDQLIVSAGDDGIVHVWNLKDQQVQFTGHQYPVRSVSFSPDGKQIASAGDDSTVRLWNLQAQQIGEPFQGHRGKVLSVSFSRDGQHLASAGEDGTVRLWNLQTQKLVQFQIYQGKVRSVSFSPDGKQIASAGDDGNVHLWNLQGQPNPQTFSGHQDKVNSVSFSPDGQHIVSAGDDATVRLWNLQGQQLAKPFEGHLGPVYATAFSPDGKQIVSAGDDGTIRLWNLQGERIRQPFQISGIKLKAVAFSPDGKMIAASGEKGTVQLWNLQGEKFAAWTGHRGFEVESVSFSPDGKLLATAGNDGIAGLWHIESFTDLIQGGCLRLHDYLNNPINEGDRNLCQH</sequence>
<dbReference type="InterPro" id="IPR029030">
    <property type="entry name" value="Caspase-like_dom_sf"/>
</dbReference>
<dbReference type="Gene3D" id="2.130.10.10">
    <property type="entry name" value="YVTN repeat-like/Quinoprotein amine dehydrogenase"/>
    <property type="match status" value="4"/>
</dbReference>
<keyword evidence="7" id="KW-1185">Reference proteome</keyword>
<comment type="caution">
    <text evidence="6">The sequence shown here is derived from an EMBL/GenBank/DDBJ whole genome shotgun (WGS) entry which is preliminary data.</text>
</comment>
<dbReference type="InterPro" id="IPR049052">
    <property type="entry name" value="nSTAND1"/>
</dbReference>
<dbReference type="Gene3D" id="3.40.50.300">
    <property type="entry name" value="P-loop containing nucleotide triphosphate hydrolases"/>
    <property type="match status" value="1"/>
</dbReference>
<dbReference type="PROSITE" id="PS50294">
    <property type="entry name" value="WD_REPEATS_REGION"/>
    <property type="match status" value="13"/>
</dbReference>
<feature type="repeat" description="WD" evidence="3">
    <location>
        <begin position="1019"/>
        <end position="1051"/>
    </location>
</feature>
<accession>A0A367RMZ1</accession>
<feature type="domain" description="Novel STAND NTPase 1" evidence="5">
    <location>
        <begin position="292"/>
        <end position="697"/>
    </location>
</feature>
<feature type="repeat" description="WD" evidence="3">
    <location>
        <begin position="1184"/>
        <end position="1218"/>
    </location>
</feature>
<feature type="domain" description="Peptidase C14 caspase" evidence="4">
    <location>
        <begin position="6"/>
        <end position="258"/>
    </location>
</feature>
<dbReference type="PROSITE" id="PS50082">
    <property type="entry name" value="WD_REPEATS_2"/>
    <property type="match status" value="14"/>
</dbReference>
<gene>
    <name evidence="6" type="ORF">A6770_14220</name>
</gene>
<feature type="repeat" description="WD" evidence="3">
    <location>
        <begin position="1309"/>
        <end position="1350"/>
    </location>
</feature>
<organism evidence="6 7">
    <name type="scientific">Nostoc minutum NIES-26</name>
    <dbReference type="NCBI Taxonomy" id="1844469"/>
    <lineage>
        <taxon>Bacteria</taxon>
        <taxon>Bacillati</taxon>
        <taxon>Cyanobacteriota</taxon>
        <taxon>Cyanophyceae</taxon>
        <taxon>Nostocales</taxon>
        <taxon>Nostocaceae</taxon>
        <taxon>Nostoc</taxon>
    </lineage>
</organism>
<dbReference type="Pfam" id="PF20703">
    <property type="entry name" value="nSTAND1"/>
    <property type="match status" value="1"/>
</dbReference>
<dbReference type="GO" id="GO:0006508">
    <property type="term" value="P:proteolysis"/>
    <property type="evidence" value="ECO:0007669"/>
    <property type="project" value="InterPro"/>
</dbReference>
<dbReference type="SUPFAM" id="SSF50978">
    <property type="entry name" value="WD40 repeat-like"/>
    <property type="match status" value="3"/>
</dbReference>
<feature type="repeat" description="WD" evidence="3">
    <location>
        <begin position="1400"/>
        <end position="1427"/>
    </location>
</feature>
<feature type="repeat" description="WD" evidence="3">
    <location>
        <begin position="1351"/>
        <end position="1392"/>
    </location>
</feature>
<dbReference type="SUPFAM" id="SSF52129">
    <property type="entry name" value="Caspase-like"/>
    <property type="match status" value="1"/>
</dbReference>
<feature type="repeat" description="WD" evidence="3">
    <location>
        <begin position="1226"/>
        <end position="1267"/>
    </location>
</feature>
<dbReference type="Proteomes" id="UP000252107">
    <property type="component" value="Unassembled WGS sequence"/>
</dbReference>
<dbReference type="PROSITE" id="PS00678">
    <property type="entry name" value="WD_REPEATS_1"/>
    <property type="match status" value="11"/>
</dbReference>
<feature type="repeat" description="WD" evidence="3">
    <location>
        <begin position="902"/>
        <end position="924"/>
    </location>
</feature>
<dbReference type="CDD" id="cd00200">
    <property type="entry name" value="WD40"/>
    <property type="match status" value="3"/>
</dbReference>
<evidence type="ECO:0000259" key="4">
    <source>
        <dbReference type="Pfam" id="PF00656"/>
    </source>
</evidence>
<dbReference type="InterPro" id="IPR036322">
    <property type="entry name" value="WD40_repeat_dom_sf"/>
</dbReference>